<reference evidence="1" key="1">
    <citation type="journal article" date="2015" name="Nature">
        <title>Complex archaea that bridge the gap between prokaryotes and eukaryotes.</title>
        <authorList>
            <person name="Spang A."/>
            <person name="Saw J.H."/>
            <person name="Jorgensen S.L."/>
            <person name="Zaremba-Niedzwiedzka K."/>
            <person name="Martijn J."/>
            <person name="Lind A.E."/>
            <person name="van Eijk R."/>
            <person name="Schleper C."/>
            <person name="Guy L."/>
            <person name="Ettema T.J."/>
        </authorList>
    </citation>
    <scope>NUCLEOTIDE SEQUENCE</scope>
</reference>
<comment type="caution">
    <text evidence="1">The sequence shown here is derived from an EMBL/GenBank/DDBJ whole genome shotgun (WGS) entry which is preliminary data.</text>
</comment>
<sequence length="168" mass="18826">MSLVNSFDWRAAVDEARKVLVDKGFPIPKKPNIALSEMVYPTDIAGVNDIPLANLCARFNAWYAFATTSVAFKKAEYAALDEVFEVNVAERIYALGKTFDGKTPAKDVLRGEILTTDSDMAILFTQRIKLGQEIQTLEGLTKGLEIQVWSLRDEQIRRASARKLESHM</sequence>
<proteinExistence type="predicted"/>
<name>A0A0F9U124_9ZZZZ</name>
<dbReference type="AlphaFoldDB" id="A0A0F9U124"/>
<protein>
    <submittedName>
        <fullName evidence="1">Uncharacterized protein</fullName>
    </submittedName>
</protein>
<accession>A0A0F9U124</accession>
<evidence type="ECO:0000313" key="1">
    <source>
        <dbReference type="EMBL" id="KKN86930.1"/>
    </source>
</evidence>
<dbReference type="EMBL" id="LAZR01000143">
    <property type="protein sequence ID" value="KKN86930.1"/>
    <property type="molecule type" value="Genomic_DNA"/>
</dbReference>
<organism evidence="1">
    <name type="scientific">marine sediment metagenome</name>
    <dbReference type="NCBI Taxonomy" id="412755"/>
    <lineage>
        <taxon>unclassified sequences</taxon>
        <taxon>metagenomes</taxon>
        <taxon>ecological metagenomes</taxon>
    </lineage>
</organism>
<gene>
    <name evidence="1" type="ORF">LCGC14_0264930</name>
</gene>